<keyword evidence="10 19" id="KW-0812">Transmembrane</keyword>
<feature type="transmembrane region" description="Helical" evidence="19">
    <location>
        <begin position="239"/>
        <end position="258"/>
    </location>
</feature>
<dbReference type="NCBIfam" id="TIGR00317">
    <property type="entry name" value="cobS"/>
    <property type="match status" value="1"/>
</dbReference>
<feature type="transmembrane region" description="Helical" evidence="19">
    <location>
        <begin position="187"/>
        <end position="218"/>
    </location>
</feature>
<feature type="transmembrane region" description="Helical" evidence="19">
    <location>
        <begin position="142"/>
        <end position="167"/>
    </location>
</feature>
<keyword evidence="9 19" id="KW-0808">Transferase</keyword>
<comment type="catalytic activity">
    <reaction evidence="18 19">
        <text>alpha-ribazole 5'-phosphate + adenosylcob(III)inamide-GDP = adenosylcob(III)alamin 5'-phosphate + GMP + H(+)</text>
        <dbReference type="Rhea" id="RHEA:23560"/>
        <dbReference type="ChEBI" id="CHEBI:15378"/>
        <dbReference type="ChEBI" id="CHEBI:57918"/>
        <dbReference type="ChEBI" id="CHEBI:58115"/>
        <dbReference type="ChEBI" id="CHEBI:60487"/>
        <dbReference type="ChEBI" id="CHEBI:60493"/>
        <dbReference type="EC" id="2.7.8.26"/>
    </reaction>
</comment>
<dbReference type="GO" id="GO:0051073">
    <property type="term" value="F:adenosylcobinamide-GDP ribazoletransferase activity"/>
    <property type="evidence" value="ECO:0007669"/>
    <property type="project" value="UniProtKB-EC"/>
</dbReference>
<dbReference type="PANTHER" id="PTHR34148">
    <property type="entry name" value="ADENOSYLCOBINAMIDE-GDP RIBAZOLETRANSFERASE"/>
    <property type="match status" value="1"/>
</dbReference>
<evidence type="ECO:0000256" key="9">
    <source>
        <dbReference type="ARBA" id="ARBA00022679"/>
    </source>
</evidence>
<evidence type="ECO:0000256" key="17">
    <source>
        <dbReference type="ARBA" id="ARBA00048623"/>
    </source>
</evidence>
<dbReference type="HAMAP" id="MF_00719">
    <property type="entry name" value="CobS"/>
    <property type="match status" value="1"/>
</dbReference>
<evidence type="ECO:0000256" key="19">
    <source>
        <dbReference type="HAMAP-Rule" id="MF_00719"/>
    </source>
</evidence>
<accession>A0ABU9GL47</accession>
<name>A0ABU9GL47_9GAMM</name>
<keyword evidence="7 19" id="KW-1003">Cell membrane</keyword>
<evidence type="ECO:0000256" key="13">
    <source>
        <dbReference type="ARBA" id="ARBA00023136"/>
    </source>
</evidence>
<comment type="caution">
    <text evidence="20">The sequence shown here is derived from an EMBL/GenBank/DDBJ whole genome shotgun (WGS) entry which is preliminary data.</text>
</comment>
<dbReference type="InterPro" id="IPR003805">
    <property type="entry name" value="CobS"/>
</dbReference>
<sequence length="262" mass="28820">MLTKLKKQYLLFNYAISFFSRIPVAKTTDFSAYPFHLSNAYFPAVGAIYALLVSIVFMLSDSVLGESVVSIILMLVAGLLLTGALHEDGVADACDGFGGGYNKKQYLAIMKDSHIGTYGVLGLITLFSLKVSLLSQLSTQGYVAFFSVIFCASVFSRFSALLLMQYSEYARDDESSKSSASSQCLPAQYLCVAFITALFSLLLMPNMLILMIIIVVGLSTYLCKRYFDNKIGGYTGDCLGFLQQLNEVLILLMSLAWWHSLS</sequence>
<dbReference type="RefSeq" id="WP_341595948.1">
    <property type="nucleotide sequence ID" value="NZ_JBAKAZ010000001.1"/>
</dbReference>
<dbReference type="Proteomes" id="UP001369082">
    <property type="component" value="Unassembled WGS sequence"/>
</dbReference>
<comment type="subcellular location">
    <subcellularLocation>
        <location evidence="2 19">Cell membrane</location>
        <topology evidence="2 19">Multi-pass membrane protein</topology>
    </subcellularLocation>
</comment>
<evidence type="ECO:0000256" key="2">
    <source>
        <dbReference type="ARBA" id="ARBA00004651"/>
    </source>
</evidence>
<evidence type="ECO:0000256" key="6">
    <source>
        <dbReference type="ARBA" id="ARBA00015850"/>
    </source>
</evidence>
<dbReference type="Pfam" id="PF02654">
    <property type="entry name" value="CobS"/>
    <property type="match status" value="1"/>
</dbReference>
<evidence type="ECO:0000256" key="8">
    <source>
        <dbReference type="ARBA" id="ARBA00022573"/>
    </source>
</evidence>
<evidence type="ECO:0000256" key="5">
    <source>
        <dbReference type="ARBA" id="ARBA00013200"/>
    </source>
</evidence>
<gene>
    <name evidence="19 20" type="primary">cobS</name>
    <name evidence="20" type="ORF">V6256_00185</name>
</gene>
<dbReference type="EMBL" id="JBAKAZ010000001">
    <property type="protein sequence ID" value="MEL0628008.1"/>
    <property type="molecule type" value="Genomic_DNA"/>
</dbReference>
<evidence type="ECO:0000256" key="4">
    <source>
        <dbReference type="ARBA" id="ARBA00010561"/>
    </source>
</evidence>
<comment type="similarity">
    <text evidence="4 19">Belongs to the CobS family.</text>
</comment>
<evidence type="ECO:0000313" key="20">
    <source>
        <dbReference type="EMBL" id="MEL0628008.1"/>
    </source>
</evidence>
<proteinExistence type="inferred from homology"/>
<comment type="catalytic activity">
    <reaction evidence="17 19">
        <text>alpha-ribazole + adenosylcob(III)inamide-GDP = adenosylcob(III)alamin + GMP + H(+)</text>
        <dbReference type="Rhea" id="RHEA:16049"/>
        <dbReference type="ChEBI" id="CHEBI:10329"/>
        <dbReference type="ChEBI" id="CHEBI:15378"/>
        <dbReference type="ChEBI" id="CHEBI:18408"/>
        <dbReference type="ChEBI" id="CHEBI:58115"/>
        <dbReference type="ChEBI" id="CHEBI:60487"/>
        <dbReference type="EC" id="2.7.8.26"/>
    </reaction>
</comment>
<keyword evidence="13 19" id="KW-0472">Membrane</keyword>
<feature type="transmembrane region" description="Helical" evidence="19">
    <location>
        <begin position="40"/>
        <end position="60"/>
    </location>
</feature>
<keyword evidence="12 19" id="KW-1133">Transmembrane helix</keyword>
<evidence type="ECO:0000256" key="1">
    <source>
        <dbReference type="ARBA" id="ARBA00001946"/>
    </source>
</evidence>
<evidence type="ECO:0000256" key="16">
    <source>
        <dbReference type="ARBA" id="ARBA00032853"/>
    </source>
</evidence>
<evidence type="ECO:0000256" key="15">
    <source>
        <dbReference type="ARBA" id="ARBA00032605"/>
    </source>
</evidence>
<organism evidence="20 21">
    <name type="scientific">Psychromonas aquatilis</name>
    <dbReference type="NCBI Taxonomy" id="2005072"/>
    <lineage>
        <taxon>Bacteria</taxon>
        <taxon>Pseudomonadati</taxon>
        <taxon>Pseudomonadota</taxon>
        <taxon>Gammaproteobacteria</taxon>
        <taxon>Alteromonadales</taxon>
        <taxon>Psychromonadaceae</taxon>
        <taxon>Psychromonas</taxon>
    </lineage>
</organism>
<evidence type="ECO:0000256" key="11">
    <source>
        <dbReference type="ARBA" id="ARBA00022842"/>
    </source>
</evidence>
<evidence type="ECO:0000256" key="7">
    <source>
        <dbReference type="ARBA" id="ARBA00022475"/>
    </source>
</evidence>
<keyword evidence="21" id="KW-1185">Reference proteome</keyword>
<evidence type="ECO:0000256" key="14">
    <source>
        <dbReference type="ARBA" id="ARBA00025228"/>
    </source>
</evidence>
<evidence type="ECO:0000313" key="21">
    <source>
        <dbReference type="Proteomes" id="UP001369082"/>
    </source>
</evidence>
<feature type="transmembrane region" description="Helical" evidence="19">
    <location>
        <begin position="115"/>
        <end position="135"/>
    </location>
</feature>
<comment type="cofactor">
    <cofactor evidence="1 19">
        <name>Mg(2+)</name>
        <dbReference type="ChEBI" id="CHEBI:18420"/>
    </cofactor>
</comment>
<feature type="transmembrane region" description="Helical" evidence="19">
    <location>
        <begin position="67"/>
        <end position="85"/>
    </location>
</feature>
<comment type="function">
    <text evidence="14 19">Joins adenosylcobinamide-GDP and alpha-ribazole to generate adenosylcobalamin (Ado-cobalamin). Also synthesizes adenosylcobalamin 5'-phosphate from adenosylcobinamide-GDP and alpha-ribazole 5'-phosphate.</text>
</comment>
<dbReference type="EC" id="2.7.8.26" evidence="5 19"/>
<comment type="pathway">
    <text evidence="3 19">Cofactor biosynthesis; adenosylcobalamin biosynthesis; adenosylcobalamin from cob(II)yrinate a,c-diamide: step 7/7.</text>
</comment>
<evidence type="ECO:0000256" key="10">
    <source>
        <dbReference type="ARBA" id="ARBA00022692"/>
    </source>
</evidence>
<reference evidence="20 21" key="1">
    <citation type="submission" date="2024-02" db="EMBL/GenBank/DDBJ databases">
        <title>Bacteria isolated from the canopy kelp, Nereocystis luetkeana.</title>
        <authorList>
            <person name="Pfister C.A."/>
            <person name="Younker I.T."/>
            <person name="Light S.H."/>
        </authorList>
    </citation>
    <scope>NUCLEOTIDE SEQUENCE [LARGE SCALE GENOMIC DNA]</scope>
    <source>
        <strain evidence="20 21">TI.1.05</strain>
    </source>
</reference>
<dbReference type="PANTHER" id="PTHR34148:SF1">
    <property type="entry name" value="ADENOSYLCOBINAMIDE-GDP RIBAZOLETRANSFERASE"/>
    <property type="match status" value="1"/>
</dbReference>
<keyword evidence="11 19" id="KW-0460">Magnesium</keyword>
<protein>
    <recommendedName>
        <fullName evidence="6 19">Adenosylcobinamide-GDP ribazoletransferase</fullName>
        <ecNumber evidence="5 19">2.7.8.26</ecNumber>
    </recommendedName>
    <alternativeName>
        <fullName evidence="16 19">Cobalamin synthase</fullName>
    </alternativeName>
    <alternativeName>
        <fullName evidence="15 19">Cobalamin-5'-phosphate synthase</fullName>
    </alternativeName>
</protein>
<keyword evidence="8 19" id="KW-0169">Cobalamin biosynthesis</keyword>
<evidence type="ECO:0000256" key="12">
    <source>
        <dbReference type="ARBA" id="ARBA00022989"/>
    </source>
</evidence>
<evidence type="ECO:0000256" key="18">
    <source>
        <dbReference type="ARBA" id="ARBA00049504"/>
    </source>
</evidence>
<evidence type="ECO:0000256" key="3">
    <source>
        <dbReference type="ARBA" id="ARBA00004663"/>
    </source>
</evidence>